<dbReference type="OrthoDB" id="424638at2759"/>
<comment type="caution">
    <text evidence="2">The sequence shown here is derived from an EMBL/GenBank/DDBJ whole genome shotgun (WGS) entry which is preliminary data.</text>
</comment>
<reference evidence="2 3" key="1">
    <citation type="submission" date="2016-02" db="EMBL/GenBank/DDBJ databases">
        <title>Genome analysis of coral dinoflagellate symbionts highlights evolutionary adaptations to a symbiotic lifestyle.</title>
        <authorList>
            <person name="Aranda M."/>
            <person name="Li Y."/>
            <person name="Liew Y.J."/>
            <person name="Baumgarten S."/>
            <person name="Simakov O."/>
            <person name="Wilson M."/>
            <person name="Piel J."/>
            <person name="Ashoor H."/>
            <person name="Bougouffa S."/>
            <person name="Bajic V.B."/>
            <person name="Ryu T."/>
            <person name="Ravasi T."/>
            <person name="Bayer T."/>
            <person name="Micklem G."/>
            <person name="Kim H."/>
            <person name="Bhak J."/>
            <person name="Lajeunesse T.C."/>
            <person name="Voolstra C.R."/>
        </authorList>
    </citation>
    <scope>NUCLEOTIDE SEQUENCE [LARGE SCALE GENOMIC DNA]</scope>
    <source>
        <strain evidence="2 3">CCMP2467</strain>
    </source>
</reference>
<dbReference type="CDD" id="cd18785">
    <property type="entry name" value="SF2_C"/>
    <property type="match status" value="1"/>
</dbReference>
<evidence type="ECO:0000256" key="1">
    <source>
        <dbReference type="SAM" id="Phobius"/>
    </source>
</evidence>
<evidence type="ECO:0000313" key="3">
    <source>
        <dbReference type="Proteomes" id="UP000186817"/>
    </source>
</evidence>
<keyword evidence="1" id="KW-1133">Transmembrane helix</keyword>
<keyword evidence="1" id="KW-0812">Transmembrane</keyword>
<dbReference type="Proteomes" id="UP000186817">
    <property type="component" value="Unassembled WGS sequence"/>
</dbReference>
<dbReference type="EMBL" id="LSRX01000404">
    <property type="protein sequence ID" value="OLP98206.1"/>
    <property type="molecule type" value="Genomic_DNA"/>
</dbReference>
<evidence type="ECO:0000313" key="2">
    <source>
        <dbReference type="EMBL" id="OLP98206.1"/>
    </source>
</evidence>
<proteinExistence type="predicted"/>
<organism evidence="2 3">
    <name type="scientific">Symbiodinium microadriaticum</name>
    <name type="common">Dinoflagellate</name>
    <name type="synonym">Zooxanthella microadriatica</name>
    <dbReference type="NCBI Taxonomy" id="2951"/>
    <lineage>
        <taxon>Eukaryota</taxon>
        <taxon>Sar</taxon>
        <taxon>Alveolata</taxon>
        <taxon>Dinophyceae</taxon>
        <taxon>Suessiales</taxon>
        <taxon>Symbiodiniaceae</taxon>
        <taxon>Symbiodinium</taxon>
    </lineage>
</organism>
<protein>
    <submittedName>
        <fullName evidence="2">Nucleoside triphosphatase I</fullName>
    </submittedName>
</protein>
<gene>
    <name evidence="2" type="primary">NPH1</name>
    <name evidence="2" type="ORF">AK812_SmicGene19354</name>
</gene>
<dbReference type="SUPFAM" id="SSF52540">
    <property type="entry name" value="P-loop containing nucleoside triphosphate hydrolases"/>
    <property type="match status" value="1"/>
</dbReference>
<name>A0A1Q9DSQ0_SYMMI</name>
<feature type="transmembrane region" description="Helical" evidence="1">
    <location>
        <begin position="698"/>
        <end position="723"/>
    </location>
</feature>
<dbReference type="InterPro" id="IPR027417">
    <property type="entry name" value="P-loop_NTPase"/>
</dbReference>
<sequence>MGALSVENVLKAAEDGSKGHAMQLDDRGWPMSAFLKVGHPHPSRNVYDRKVILMDEVHHLVRTDSQYSEQLAILRDRLSAADGSVLVGFTGTPLLIGPADGRRLLDIIKGGPAPHACDEGFLSSLSCKPTSLFPLCVPAGVDRADLVSATKLCCRVILRGEALQSYVLRSNMEPSRRRLQAYCNLHVFSGSYHGGRHGCQEFVLKHPQHCAPKFWKMARSIGNTRQKALVLISRGTGYRAAVDILRQEASRAEPPFQVACIDNLAEFNSPENLRGELFLCMVADSNQCGEGVSFRSVRQLFLLDVPSTPTTLVQICGRASRMLGHQALPEQDRVVRVQIFIATVPDWARQPLGRWCLIAAARKGQSGRKFEKRAQGLFAQLLDKFGDLRKLKGKLMGICKKKASMLQNSFNNLEEPHPRVLIHEGLPRLRQVEKEDVEDIMRKIGCSKEHRLGSGSELCKALNWLYQSEMLLPHEFRTADELAMEELQEASTSYAGALREFRGKAMDREVLADQFNGQQAAKRQASFVSKDAGDLTSTSPKRFRLTFKQPGGATAVSLRNTLKHESAMMRLCFNGSQQESSFGAEIRFVGGCFWIDPKAGHFGGLADFTWQQQPETAQARQTSVKKSKKLEEALRKVAERKQRGLAAQHGEHAQHSQSLRKAPSLLQLSAQNGEDPPRNEGDWSQDQVLMLFRRSDGLGIGVVGIGVVGIGVAVVWVHVSFLYGVDALSVESDDISISEMSSLADLFWKPLTGIGLEVLHQSLGHGGEKRGQIHLVSGEHFASVMSNIDFSKSFTVSMAIHCNAVEAGRQVPADKFLQIVDRLFLVVCCSWHILTVDEALCLGRRSLFGRIGFFLKIMHRTDSLLQYLISDSDLTLRLGGAHHRGHISPTVREVQLPACIPAAAGGWGGGFLIAYCFAWYIAAGEGHFPNPFEDSFRWSAGEELREVARKKALGLSFAREVLAPLELTEELLRKDVLQRPVLLGQFMQAANKNAS</sequence>
<accession>A0A1Q9DSQ0</accession>
<keyword evidence="1" id="KW-0472">Membrane</keyword>
<keyword evidence="3" id="KW-1185">Reference proteome</keyword>
<dbReference type="AlphaFoldDB" id="A0A1Q9DSQ0"/>